<feature type="active site" description="Proton acceptor; for GTP cyclohydrolase activity" evidence="19">
    <location>
        <position position="332"/>
    </location>
</feature>
<feature type="site" description="Essential for DHBP synthase activity" evidence="19">
    <location>
        <position position="129"/>
    </location>
</feature>
<feature type="binding site" evidence="19">
    <location>
        <begin position="31"/>
        <end position="32"/>
    </location>
    <ligand>
        <name>D-ribulose 5-phosphate</name>
        <dbReference type="ChEBI" id="CHEBI:58121"/>
    </ligand>
</feature>
<feature type="binding site" evidence="19">
    <location>
        <begin position="298"/>
        <end position="300"/>
    </location>
    <ligand>
        <name>GTP</name>
        <dbReference type="ChEBI" id="CHEBI:37565"/>
    </ligand>
</feature>
<dbReference type="EC" id="3.5.4.25" evidence="19"/>
<keyword evidence="14 19" id="KW-0464">Manganese</keyword>
<dbReference type="Pfam" id="PF00926">
    <property type="entry name" value="DHBP_synthase"/>
    <property type="match status" value="1"/>
</dbReference>
<keyword evidence="9 19" id="KW-0547">Nucleotide-binding</keyword>
<comment type="similarity">
    <text evidence="6 19">In the N-terminal section; belongs to the DHBP synthase family.</text>
</comment>
<keyword evidence="15 19" id="KW-0456">Lyase</keyword>
<keyword evidence="16 19" id="KW-0511">Multifunctional enzyme</keyword>
<dbReference type="InterPro" id="IPR000926">
    <property type="entry name" value="RibA"/>
</dbReference>
<accession>A0A0U9HGR5</accession>
<dbReference type="NCBIfam" id="NF006803">
    <property type="entry name" value="PRK09311.1"/>
    <property type="match status" value="1"/>
</dbReference>
<dbReference type="GO" id="GO:0008686">
    <property type="term" value="F:3,4-dihydroxy-2-butanone-4-phosphate synthase activity"/>
    <property type="evidence" value="ECO:0007669"/>
    <property type="project" value="UniProtKB-UniRule"/>
</dbReference>
<dbReference type="OrthoDB" id="9793111at2"/>
<evidence type="ECO:0000256" key="13">
    <source>
        <dbReference type="ARBA" id="ARBA00023134"/>
    </source>
</evidence>
<feature type="binding site" evidence="19">
    <location>
        <position position="32"/>
    </location>
    <ligand>
        <name>Mg(2+)</name>
        <dbReference type="ChEBI" id="CHEBI:18420"/>
        <label>1</label>
    </ligand>
</feature>
<evidence type="ECO:0000256" key="10">
    <source>
        <dbReference type="ARBA" id="ARBA00022801"/>
    </source>
</evidence>
<comment type="cofactor">
    <cofactor evidence="2">
        <name>Mn(2+)</name>
        <dbReference type="ChEBI" id="CHEBI:29035"/>
    </cofactor>
</comment>
<feature type="binding site" evidence="19">
    <location>
        <position position="276"/>
    </location>
    <ligand>
        <name>GTP</name>
        <dbReference type="ChEBI" id="CHEBI:37565"/>
    </ligand>
</feature>
<evidence type="ECO:0000256" key="7">
    <source>
        <dbReference type="ARBA" id="ARBA00022619"/>
    </source>
</evidence>
<dbReference type="AlphaFoldDB" id="A0A0U9HGR5"/>
<name>A0A0U9HGR5_9FIRM</name>
<organism evidence="21">
    <name type="scientific">Tepidanaerobacter syntrophicus</name>
    <dbReference type="NCBI Taxonomy" id="224999"/>
    <lineage>
        <taxon>Bacteria</taxon>
        <taxon>Bacillati</taxon>
        <taxon>Bacillota</taxon>
        <taxon>Clostridia</taxon>
        <taxon>Thermosediminibacterales</taxon>
        <taxon>Tepidanaerobacteraceae</taxon>
        <taxon>Tepidanaerobacter</taxon>
    </lineage>
</organism>
<dbReference type="GO" id="GO:0005829">
    <property type="term" value="C:cytosol"/>
    <property type="evidence" value="ECO:0007669"/>
    <property type="project" value="TreeGrafter"/>
</dbReference>
<dbReference type="GO" id="GO:0008270">
    <property type="term" value="F:zinc ion binding"/>
    <property type="evidence" value="ECO:0007669"/>
    <property type="project" value="UniProtKB-UniRule"/>
</dbReference>
<protein>
    <recommendedName>
        <fullName evidence="19">Riboflavin biosynthesis protein RibBA</fullName>
    </recommendedName>
    <domain>
        <recommendedName>
            <fullName evidence="19">3,4-dihydroxy-2-butanone 4-phosphate synthase</fullName>
            <shortName evidence="19">DHBP synthase</shortName>
            <ecNumber evidence="19">4.1.99.12</ecNumber>
        </recommendedName>
    </domain>
    <domain>
        <recommendedName>
            <fullName evidence="19">GTP cyclohydrolase-2</fullName>
            <ecNumber evidence="19">3.5.4.25</ecNumber>
        </recommendedName>
        <alternativeName>
            <fullName evidence="19">GTP cyclohydrolase II</fullName>
        </alternativeName>
    </domain>
</protein>
<dbReference type="HAMAP" id="MF_00179">
    <property type="entry name" value="RibA"/>
    <property type="match status" value="1"/>
</dbReference>
<evidence type="ECO:0000313" key="21">
    <source>
        <dbReference type="EMBL" id="GAQ25885.1"/>
    </source>
</evidence>
<dbReference type="NCBIfam" id="NF001591">
    <property type="entry name" value="PRK00393.1"/>
    <property type="match status" value="1"/>
</dbReference>
<keyword evidence="22" id="KW-1185">Reference proteome</keyword>
<dbReference type="NCBIfam" id="TIGR00505">
    <property type="entry name" value="ribA"/>
    <property type="match status" value="1"/>
</dbReference>
<evidence type="ECO:0000256" key="3">
    <source>
        <dbReference type="ARBA" id="ARBA00002284"/>
    </source>
</evidence>
<dbReference type="SUPFAM" id="SSF142695">
    <property type="entry name" value="RibA-like"/>
    <property type="match status" value="1"/>
</dbReference>
<evidence type="ECO:0000256" key="17">
    <source>
        <dbReference type="ARBA" id="ARBA00043932"/>
    </source>
</evidence>
<evidence type="ECO:0000256" key="18">
    <source>
        <dbReference type="ARBA" id="ARBA00049295"/>
    </source>
</evidence>
<comment type="cofactor">
    <cofactor evidence="19">
        <name>Mg(2+)</name>
        <dbReference type="ChEBI" id="CHEBI:18420"/>
    </cofactor>
    <cofactor evidence="19">
        <name>Mn(2+)</name>
        <dbReference type="ChEBI" id="CHEBI:29035"/>
    </cofactor>
    <text evidence="19">Binds 2 divalent metal cations per subunit. Magnesium or manganese.</text>
</comment>
<proteinExistence type="inferred from homology"/>
<sequence length="400" mass="44820">MENNFYFNTIEEAVEDIRTGKMIIVVDDENRENEGDLLMAAEMASPQSINFMATFAKGLICAPITEERAKQLKFTPMVEKNTDNMGTAFTVSVDHIGTSTGISAYDRALTAKALTYAKAKPEDFRRPGHIFPLEAKPGGVLRRAGHTEAAVDMANLAGLYPAGVICEIMKDDGKMARLPELMEFSKTHNIKIITIEELIKYRKTREKLVEKTAEADLPTDYGYFRLYCYEDIITKENHVALVKGDINEEDTPLIRVHSECLTGDVFASRRCDCGLQLKSSLEQIQREGKGILLYMRQEGRGIGLANKIKAYSLQDKGLDTVEANEELGFAADLRDYGIGAQILRDLGIRKMRLLTNNPKKLIGLSGYGLTVTECVPIKIKPNEYNMKYLATKKEKMGHWL</sequence>
<comment type="function">
    <text evidence="3 19">Catalyzes the conversion of D-ribulose 5-phosphate to formate and 3,4-dihydroxy-2-butanone 4-phosphate.</text>
</comment>
<dbReference type="PIRSF" id="PIRSF001259">
    <property type="entry name" value="RibA"/>
    <property type="match status" value="1"/>
</dbReference>
<feature type="binding site" evidence="19">
    <location>
        <position position="260"/>
    </location>
    <ligand>
        <name>Zn(2+)</name>
        <dbReference type="ChEBI" id="CHEBI:29105"/>
        <note>catalytic</note>
    </ligand>
</feature>
<feature type="active site" description="Nucleophile; for GTP cyclohydrolase activity" evidence="19">
    <location>
        <position position="334"/>
    </location>
</feature>
<comment type="similarity">
    <text evidence="19">In the C-terminal section; belongs to the GTP cyclohydrolase II family.</text>
</comment>
<feature type="site" description="Essential for DHBP synthase activity" evidence="19">
    <location>
        <position position="167"/>
    </location>
</feature>
<reference evidence="21" key="1">
    <citation type="journal article" date="2016" name="Genome Announc.">
        <title>Draft Genome Sequence of the Syntrophic Lactate-Degrading Bacterium Tepidanaerobacter syntrophicus JLT.</title>
        <authorList>
            <person name="Matsuura N."/>
            <person name="Ohashi A."/>
            <person name="Tourlousse D.M."/>
            <person name="Sekiguchi Y."/>
        </authorList>
    </citation>
    <scope>NUCLEOTIDE SEQUENCE [LARGE SCALE GENOMIC DNA]</scope>
    <source>
        <strain evidence="21">JL</strain>
    </source>
</reference>
<dbReference type="HAMAP" id="MF_01283">
    <property type="entry name" value="RibBA"/>
    <property type="match status" value="1"/>
</dbReference>
<keyword evidence="10 19" id="KW-0378">Hydrolase</keyword>
<evidence type="ECO:0000259" key="20">
    <source>
        <dbReference type="Pfam" id="PF00925"/>
    </source>
</evidence>
<dbReference type="Proteomes" id="UP000062160">
    <property type="component" value="Unassembled WGS sequence"/>
</dbReference>
<evidence type="ECO:0000256" key="1">
    <source>
        <dbReference type="ARBA" id="ARBA00000141"/>
    </source>
</evidence>
<feature type="domain" description="GTP cyclohydrolase II" evidence="20">
    <location>
        <begin position="211"/>
        <end position="376"/>
    </location>
</feature>
<dbReference type="FunFam" id="3.90.870.10:FF:000001">
    <property type="entry name" value="Riboflavin biosynthesis protein RibBA"/>
    <property type="match status" value="1"/>
</dbReference>
<dbReference type="HAMAP" id="MF_00180">
    <property type="entry name" value="RibB"/>
    <property type="match status" value="1"/>
</dbReference>
<feature type="binding site" evidence="19">
    <location>
        <position position="271"/>
    </location>
    <ligand>
        <name>Zn(2+)</name>
        <dbReference type="ChEBI" id="CHEBI:29105"/>
        <note>catalytic</note>
    </ligand>
</feature>
<keyword evidence="8 19" id="KW-0479">Metal-binding</keyword>
<dbReference type="PANTHER" id="PTHR21327:SF18">
    <property type="entry name" value="3,4-DIHYDROXY-2-BUTANONE 4-PHOSPHATE SYNTHASE"/>
    <property type="match status" value="1"/>
</dbReference>
<evidence type="ECO:0000256" key="14">
    <source>
        <dbReference type="ARBA" id="ARBA00023211"/>
    </source>
</evidence>
<feature type="binding site" evidence="19">
    <location>
        <begin position="255"/>
        <end position="259"/>
    </location>
    <ligand>
        <name>GTP</name>
        <dbReference type="ChEBI" id="CHEBI:37565"/>
    </ligand>
</feature>
<feature type="binding site" evidence="19">
    <location>
        <position position="32"/>
    </location>
    <ligand>
        <name>Mg(2+)</name>
        <dbReference type="ChEBI" id="CHEBI:18420"/>
        <label>2</label>
    </ligand>
</feature>
<feature type="region of interest" description="DHBP synthase" evidence="19">
    <location>
        <begin position="1"/>
        <end position="204"/>
    </location>
</feature>
<comment type="pathway">
    <text evidence="5 19">Cofactor biosynthesis; riboflavin biosynthesis; 2-hydroxy-3-oxobutyl phosphate from D-ribulose 5-phosphate: step 1/1.</text>
</comment>
<comment type="pathway">
    <text evidence="4 19">Cofactor biosynthesis; riboflavin biosynthesis; 5-amino-6-(D-ribitylamino)uracil from GTP: step 1/4.</text>
</comment>
<dbReference type="Pfam" id="PF00925">
    <property type="entry name" value="GTP_cyclohydro2"/>
    <property type="match status" value="1"/>
</dbReference>
<comment type="function">
    <text evidence="17 19">Catalyzes the conversion of GTP to 2,5-diamino-6-ribosylamino-4(3H)-pyrimidinone 5'-phosphate (DARP), formate and pyrophosphate.</text>
</comment>
<feature type="binding site" evidence="19">
    <location>
        <position position="360"/>
    </location>
    <ligand>
        <name>GTP</name>
        <dbReference type="ChEBI" id="CHEBI:37565"/>
    </ligand>
</feature>
<feature type="binding site" evidence="19">
    <location>
        <position position="273"/>
    </location>
    <ligand>
        <name>Zn(2+)</name>
        <dbReference type="ChEBI" id="CHEBI:29105"/>
        <note>catalytic</note>
    </ligand>
</feature>
<evidence type="ECO:0000256" key="9">
    <source>
        <dbReference type="ARBA" id="ARBA00022741"/>
    </source>
</evidence>
<dbReference type="InterPro" id="IPR036144">
    <property type="entry name" value="RibA-like_sf"/>
</dbReference>
<dbReference type="STRING" id="224999.GCA_001485475_01921"/>
<evidence type="ECO:0000256" key="12">
    <source>
        <dbReference type="ARBA" id="ARBA00022842"/>
    </source>
</evidence>
<evidence type="ECO:0000256" key="5">
    <source>
        <dbReference type="ARBA" id="ARBA00004904"/>
    </source>
</evidence>
<dbReference type="FunFam" id="3.40.50.10990:FF:000001">
    <property type="entry name" value="Riboflavin biosynthesis protein RibBA"/>
    <property type="match status" value="1"/>
</dbReference>
<dbReference type="Gene3D" id="3.40.50.10990">
    <property type="entry name" value="GTP cyclohydrolase II"/>
    <property type="match status" value="1"/>
</dbReference>
<dbReference type="NCBIfam" id="TIGR00506">
    <property type="entry name" value="ribB"/>
    <property type="match status" value="1"/>
</dbReference>
<dbReference type="InterPro" id="IPR017945">
    <property type="entry name" value="DHBP_synth_RibB-like_a/b_dom"/>
</dbReference>
<dbReference type="PANTHER" id="PTHR21327">
    <property type="entry name" value="GTP CYCLOHYDROLASE II-RELATED"/>
    <property type="match status" value="1"/>
</dbReference>
<dbReference type="SUPFAM" id="SSF55821">
    <property type="entry name" value="YrdC/RibB"/>
    <property type="match status" value="1"/>
</dbReference>
<keyword evidence="12 19" id="KW-0460">Magnesium</keyword>
<evidence type="ECO:0000256" key="15">
    <source>
        <dbReference type="ARBA" id="ARBA00023239"/>
    </source>
</evidence>
<keyword evidence="13 19" id="KW-0342">GTP-binding</keyword>
<feature type="binding site" evidence="19">
    <location>
        <position position="167"/>
    </location>
    <ligand>
        <name>D-ribulose 5-phosphate</name>
        <dbReference type="ChEBI" id="CHEBI:58121"/>
    </ligand>
</feature>
<dbReference type="InterPro" id="IPR000422">
    <property type="entry name" value="DHBP_synthase_RibB"/>
</dbReference>
<dbReference type="UniPathway" id="UPA00275">
    <property type="reaction ID" value="UER00399"/>
</dbReference>
<feature type="binding site" evidence="19">
    <location>
        <position position="36"/>
    </location>
    <ligand>
        <name>D-ribulose 5-phosphate</name>
        <dbReference type="ChEBI" id="CHEBI:58121"/>
    </ligand>
</feature>
<dbReference type="GO" id="GO:0005525">
    <property type="term" value="F:GTP binding"/>
    <property type="evidence" value="ECO:0007669"/>
    <property type="project" value="UniProtKB-KW"/>
</dbReference>
<comment type="cofactor">
    <cofactor evidence="19">
        <name>Zn(2+)</name>
        <dbReference type="ChEBI" id="CHEBI:29105"/>
    </cofactor>
    <text evidence="19">Binds 1 zinc ion per subunit.</text>
</comment>
<evidence type="ECO:0000256" key="2">
    <source>
        <dbReference type="ARBA" id="ARBA00001936"/>
    </source>
</evidence>
<dbReference type="InterPro" id="IPR032677">
    <property type="entry name" value="GTP_cyclohydro_II"/>
</dbReference>
<comment type="catalytic activity">
    <reaction evidence="18 19">
        <text>GTP + 4 H2O = 2,5-diamino-6-hydroxy-4-(5-phosphoribosylamino)-pyrimidine + formate + 2 phosphate + 3 H(+)</text>
        <dbReference type="Rhea" id="RHEA:23704"/>
        <dbReference type="ChEBI" id="CHEBI:15377"/>
        <dbReference type="ChEBI" id="CHEBI:15378"/>
        <dbReference type="ChEBI" id="CHEBI:15740"/>
        <dbReference type="ChEBI" id="CHEBI:37565"/>
        <dbReference type="ChEBI" id="CHEBI:43474"/>
        <dbReference type="ChEBI" id="CHEBI:58614"/>
        <dbReference type="EC" id="3.5.4.25"/>
    </reaction>
</comment>
<feature type="region of interest" description="GTP cyclohydrolase II" evidence="19">
    <location>
        <begin position="205"/>
        <end position="400"/>
    </location>
</feature>
<feature type="binding site" evidence="19">
    <location>
        <position position="355"/>
    </location>
    <ligand>
        <name>GTP</name>
        <dbReference type="ChEBI" id="CHEBI:37565"/>
    </ligand>
</feature>
<dbReference type="GO" id="GO:0003935">
    <property type="term" value="F:GTP cyclohydrolase II activity"/>
    <property type="evidence" value="ECO:0007669"/>
    <property type="project" value="UniProtKB-UniRule"/>
</dbReference>
<dbReference type="GO" id="GO:0000287">
    <property type="term" value="F:magnesium ion binding"/>
    <property type="evidence" value="ECO:0007669"/>
    <property type="project" value="UniProtKB-UniRule"/>
</dbReference>
<evidence type="ECO:0000256" key="4">
    <source>
        <dbReference type="ARBA" id="ARBA00004853"/>
    </source>
</evidence>
<dbReference type="EMBL" id="DF977003">
    <property type="protein sequence ID" value="GAQ25885.1"/>
    <property type="molecule type" value="Genomic_DNA"/>
</dbReference>
<evidence type="ECO:0000256" key="8">
    <source>
        <dbReference type="ARBA" id="ARBA00022723"/>
    </source>
</evidence>
<dbReference type="CDD" id="cd00641">
    <property type="entry name" value="GTP_cyclohydro2"/>
    <property type="match status" value="1"/>
</dbReference>
<feature type="binding site" evidence="19">
    <location>
        <position position="320"/>
    </location>
    <ligand>
        <name>GTP</name>
        <dbReference type="ChEBI" id="CHEBI:37565"/>
    </ligand>
</feature>
<dbReference type="InterPro" id="IPR016299">
    <property type="entry name" value="Riboflavin_synth_RibBA"/>
</dbReference>
<evidence type="ECO:0000313" key="22">
    <source>
        <dbReference type="Proteomes" id="UP000062160"/>
    </source>
</evidence>
<evidence type="ECO:0000256" key="6">
    <source>
        <dbReference type="ARBA" id="ARBA00005520"/>
    </source>
</evidence>
<keyword evidence="11 19" id="KW-0862">Zinc</keyword>
<dbReference type="Gene3D" id="3.90.870.10">
    <property type="entry name" value="DHBP synthase"/>
    <property type="match status" value="1"/>
</dbReference>
<dbReference type="GO" id="GO:0009231">
    <property type="term" value="P:riboflavin biosynthetic process"/>
    <property type="evidence" value="ECO:0007669"/>
    <property type="project" value="UniProtKB-UniRule"/>
</dbReference>
<feature type="binding site" evidence="19">
    <location>
        <position position="146"/>
    </location>
    <ligand>
        <name>Mg(2+)</name>
        <dbReference type="ChEBI" id="CHEBI:18420"/>
        <label>2</label>
    </ligand>
</feature>
<evidence type="ECO:0000256" key="16">
    <source>
        <dbReference type="ARBA" id="ARBA00023268"/>
    </source>
</evidence>
<feature type="binding site" evidence="19">
    <location>
        <begin position="143"/>
        <end position="147"/>
    </location>
    <ligand>
        <name>D-ribulose 5-phosphate</name>
        <dbReference type="ChEBI" id="CHEBI:58121"/>
    </ligand>
</feature>
<evidence type="ECO:0000256" key="11">
    <source>
        <dbReference type="ARBA" id="ARBA00022833"/>
    </source>
</evidence>
<dbReference type="GO" id="GO:0030145">
    <property type="term" value="F:manganese ion binding"/>
    <property type="evidence" value="ECO:0007669"/>
    <property type="project" value="UniProtKB-UniRule"/>
</dbReference>
<evidence type="ECO:0000256" key="19">
    <source>
        <dbReference type="HAMAP-Rule" id="MF_01283"/>
    </source>
</evidence>
<dbReference type="EC" id="4.1.99.12" evidence="19"/>
<gene>
    <name evidence="19" type="primary">ribBA</name>
    <name evidence="21" type="ORF">TSYNT_9135</name>
</gene>
<keyword evidence="7 19" id="KW-0686">Riboflavin biosynthesis</keyword>
<comment type="catalytic activity">
    <reaction evidence="1 19">
        <text>D-ribulose 5-phosphate = (2S)-2-hydroxy-3-oxobutyl phosphate + formate + H(+)</text>
        <dbReference type="Rhea" id="RHEA:18457"/>
        <dbReference type="ChEBI" id="CHEBI:15378"/>
        <dbReference type="ChEBI" id="CHEBI:15740"/>
        <dbReference type="ChEBI" id="CHEBI:58121"/>
        <dbReference type="ChEBI" id="CHEBI:58830"/>
        <dbReference type="EC" id="4.1.99.12"/>
    </reaction>
</comment>